<evidence type="ECO:0000313" key="2">
    <source>
        <dbReference type="EMBL" id="CAG2066749.1"/>
    </source>
</evidence>
<feature type="compositionally biased region" description="Basic and acidic residues" evidence="1">
    <location>
        <begin position="100"/>
        <end position="123"/>
    </location>
</feature>
<feature type="region of interest" description="Disordered" evidence="1">
    <location>
        <begin position="100"/>
        <end position="192"/>
    </location>
</feature>
<dbReference type="InterPro" id="IPR004119">
    <property type="entry name" value="EcKL"/>
</dbReference>
<evidence type="ECO:0000313" key="3">
    <source>
        <dbReference type="Proteomes" id="UP001153148"/>
    </source>
</evidence>
<gene>
    <name evidence="2" type="ORF">TPAB3V08_LOCUS13692</name>
</gene>
<proteinExistence type="predicted"/>
<feature type="non-terminal residue" evidence="2">
    <location>
        <position position="1"/>
    </location>
</feature>
<dbReference type="Pfam" id="PF02958">
    <property type="entry name" value="EcKL"/>
    <property type="match status" value="1"/>
</dbReference>
<accession>A0ABN7PKN6</accession>
<protein>
    <submittedName>
        <fullName evidence="2">Uncharacterized protein</fullName>
    </submittedName>
</protein>
<organism evidence="2 3">
    <name type="scientific">Timema podura</name>
    <name type="common">Walking stick</name>
    <dbReference type="NCBI Taxonomy" id="61482"/>
    <lineage>
        <taxon>Eukaryota</taxon>
        <taxon>Metazoa</taxon>
        <taxon>Ecdysozoa</taxon>
        <taxon>Arthropoda</taxon>
        <taxon>Hexapoda</taxon>
        <taxon>Insecta</taxon>
        <taxon>Pterygota</taxon>
        <taxon>Neoptera</taxon>
        <taxon>Polyneoptera</taxon>
        <taxon>Phasmatodea</taxon>
        <taxon>Timematodea</taxon>
        <taxon>Timematoidea</taxon>
        <taxon>Timematidae</taxon>
        <taxon>Timema</taxon>
    </lineage>
</organism>
<name>A0ABN7PKN6_TIMPD</name>
<dbReference type="EMBL" id="CAJPIN010058417">
    <property type="protein sequence ID" value="CAG2066749.1"/>
    <property type="molecule type" value="Genomic_DNA"/>
</dbReference>
<evidence type="ECO:0000256" key="1">
    <source>
        <dbReference type="SAM" id="MobiDB-lite"/>
    </source>
</evidence>
<feature type="compositionally biased region" description="Polar residues" evidence="1">
    <location>
        <begin position="124"/>
        <end position="141"/>
    </location>
</feature>
<dbReference type="Proteomes" id="UP001153148">
    <property type="component" value="Unassembled WGS sequence"/>
</dbReference>
<keyword evidence="3" id="KW-1185">Reference proteome</keyword>
<reference evidence="2" key="1">
    <citation type="submission" date="2021-03" db="EMBL/GenBank/DDBJ databases">
        <authorList>
            <person name="Tran Van P."/>
        </authorList>
    </citation>
    <scope>NUCLEOTIDE SEQUENCE</scope>
</reference>
<sequence>TPETVLLLEDLTTAGFKMVTPKHQGLNLAHCRLVLRQLASLHASSAMLFVTDPTSMELYKEPLVLETEVDRQHWGGVFPGLARQLAAEVLTWPEFGERSKEKLHRSEVRERSKEKLHRSEVRVRSSSTGQGEKQGVASQVRGQGEEQVVASQVRSQGEEQGEAAQVRGQGEEQGVASQVRGQGEKQGVVSQVRGQGEEQGVASQVRVRVKKVSIRGHCDYYGWAGPLI</sequence>
<comment type="caution">
    <text evidence="2">The sequence shown here is derived from an EMBL/GenBank/DDBJ whole genome shotgun (WGS) entry which is preliminary data.</text>
</comment>